<name>A0ABU9DH39_9BACL</name>
<proteinExistence type="predicted"/>
<dbReference type="Proteomes" id="UP001469365">
    <property type="component" value="Unassembled WGS sequence"/>
</dbReference>
<dbReference type="InterPro" id="IPR011256">
    <property type="entry name" value="Reg_factor_effector_dom_sf"/>
</dbReference>
<dbReference type="Gene3D" id="3.20.80.10">
    <property type="entry name" value="Regulatory factor, effector binding domain"/>
    <property type="match status" value="1"/>
</dbReference>
<sequence>MVKFSETVEAQICRIHAVSLIGIQGKSMDEEKELFSRLNDRVEEIEAKKSTNCLLVSGREPTPFVAVEVSDTANVPEGMVAVTIPEGEYVKFKFNKEHVGLFWANVCTDENQAKYKLDLSKPRFELFTPDMPTDLIEWYLPVR</sequence>
<keyword evidence="3" id="KW-1185">Reference proteome</keyword>
<dbReference type="EMBL" id="JBBPCC010000002">
    <property type="protein sequence ID" value="MEK8127482.1"/>
    <property type="molecule type" value="Genomic_DNA"/>
</dbReference>
<feature type="domain" description="AraC effector-binding" evidence="1">
    <location>
        <begin position="8"/>
        <end position="143"/>
    </location>
</feature>
<evidence type="ECO:0000313" key="2">
    <source>
        <dbReference type="EMBL" id="MEK8127482.1"/>
    </source>
</evidence>
<accession>A0ABU9DH39</accession>
<dbReference type="Pfam" id="PF14526">
    <property type="entry name" value="Cass2"/>
    <property type="match status" value="1"/>
</dbReference>
<dbReference type="InterPro" id="IPR010499">
    <property type="entry name" value="AraC_E-bd"/>
</dbReference>
<protein>
    <submittedName>
        <fullName evidence="2">GyrI-like domain-containing protein</fullName>
    </submittedName>
</protein>
<dbReference type="RefSeq" id="WP_341414524.1">
    <property type="nucleotide sequence ID" value="NZ_JBBPCC010000002.1"/>
</dbReference>
<gene>
    <name evidence="2" type="ORF">WMW72_06090</name>
</gene>
<reference evidence="2 3" key="1">
    <citation type="submission" date="2024-04" db="EMBL/GenBank/DDBJ databases">
        <title>draft genome sequnece of Paenibacillus filicis.</title>
        <authorList>
            <person name="Kim D.-U."/>
        </authorList>
    </citation>
    <scope>NUCLEOTIDE SEQUENCE [LARGE SCALE GENOMIC DNA]</scope>
    <source>
        <strain evidence="2 3">KACC14197</strain>
    </source>
</reference>
<dbReference type="SUPFAM" id="SSF55136">
    <property type="entry name" value="Probable bacterial effector-binding domain"/>
    <property type="match status" value="1"/>
</dbReference>
<evidence type="ECO:0000313" key="3">
    <source>
        <dbReference type="Proteomes" id="UP001469365"/>
    </source>
</evidence>
<comment type="caution">
    <text evidence="2">The sequence shown here is derived from an EMBL/GenBank/DDBJ whole genome shotgun (WGS) entry which is preliminary data.</text>
</comment>
<evidence type="ECO:0000259" key="1">
    <source>
        <dbReference type="SMART" id="SM00871"/>
    </source>
</evidence>
<organism evidence="2 3">
    <name type="scientific">Paenibacillus filicis</name>
    <dbReference type="NCBI Taxonomy" id="669464"/>
    <lineage>
        <taxon>Bacteria</taxon>
        <taxon>Bacillati</taxon>
        <taxon>Bacillota</taxon>
        <taxon>Bacilli</taxon>
        <taxon>Bacillales</taxon>
        <taxon>Paenibacillaceae</taxon>
        <taxon>Paenibacillus</taxon>
    </lineage>
</organism>
<dbReference type="SMART" id="SM00871">
    <property type="entry name" value="AraC_E_bind"/>
    <property type="match status" value="1"/>
</dbReference>
<dbReference type="InterPro" id="IPR029441">
    <property type="entry name" value="Cass2"/>
</dbReference>